<dbReference type="CDD" id="cd05259">
    <property type="entry name" value="PCBER_SDR_a"/>
    <property type="match status" value="1"/>
</dbReference>
<keyword evidence="6" id="KW-1185">Reference proteome</keyword>
<dbReference type="Pfam" id="PF05368">
    <property type="entry name" value="NmrA"/>
    <property type="match status" value="1"/>
</dbReference>
<evidence type="ECO:0000256" key="1">
    <source>
        <dbReference type="ARBA" id="ARBA00005725"/>
    </source>
</evidence>
<dbReference type="SUPFAM" id="SSF51735">
    <property type="entry name" value="NAD(P)-binding Rossmann-fold domains"/>
    <property type="match status" value="1"/>
</dbReference>
<reference evidence="5 6" key="1">
    <citation type="journal article" date="2014" name="PLoS Genet.">
        <title>Analysis of the Phlebiopsis gigantea genome, transcriptome and secretome provides insight into its pioneer colonization strategies of wood.</title>
        <authorList>
            <person name="Hori C."/>
            <person name="Ishida T."/>
            <person name="Igarashi K."/>
            <person name="Samejima M."/>
            <person name="Suzuki H."/>
            <person name="Master E."/>
            <person name="Ferreira P."/>
            <person name="Ruiz-Duenas F.J."/>
            <person name="Held B."/>
            <person name="Canessa P."/>
            <person name="Larrondo L.F."/>
            <person name="Schmoll M."/>
            <person name="Druzhinina I.S."/>
            <person name="Kubicek C.P."/>
            <person name="Gaskell J.A."/>
            <person name="Kersten P."/>
            <person name="St John F."/>
            <person name="Glasner J."/>
            <person name="Sabat G."/>
            <person name="Splinter BonDurant S."/>
            <person name="Syed K."/>
            <person name="Yadav J."/>
            <person name="Mgbeahuruike A.C."/>
            <person name="Kovalchuk A."/>
            <person name="Asiegbu F.O."/>
            <person name="Lackner G."/>
            <person name="Hoffmeister D."/>
            <person name="Rencoret J."/>
            <person name="Gutierrez A."/>
            <person name="Sun H."/>
            <person name="Lindquist E."/>
            <person name="Barry K."/>
            <person name="Riley R."/>
            <person name="Grigoriev I.V."/>
            <person name="Henrissat B."/>
            <person name="Kues U."/>
            <person name="Berka R.M."/>
            <person name="Martinez A.T."/>
            <person name="Covert S.F."/>
            <person name="Blanchette R.A."/>
            <person name="Cullen D."/>
        </authorList>
    </citation>
    <scope>NUCLEOTIDE SEQUENCE [LARGE SCALE GENOMIC DNA]</scope>
    <source>
        <strain evidence="5 6">11061_1 CR5-6</strain>
    </source>
</reference>
<feature type="domain" description="NmrA-like" evidence="4">
    <location>
        <begin position="3"/>
        <end position="250"/>
    </location>
</feature>
<dbReference type="EMBL" id="KN840600">
    <property type="protein sequence ID" value="KIP03800.1"/>
    <property type="molecule type" value="Genomic_DNA"/>
</dbReference>
<gene>
    <name evidence="5" type="ORF">PHLGIDRAFT_15645</name>
</gene>
<dbReference type="Gene3D" id="3.40.50.720">
    <property type="entry name" value="NAD(P)-binding Rossmann-like Domain"/>
    <property type="match status" value="1"/>
</dbReference>
<comment type="similarity">
    <text evidence="1">Belongs to the NmrA-type oxidoreductase family. Isoflavone reductase subfamily.</text>
</comment>
<name>A0A0C3S5Z1_PHLG1</name>
<dbReference type="Proteomes" id="UP000053257">
    <property type="component" value="Unassembled WGS sequence"/>
</dbReference>
<keyword evidence="3" id="KW-0560">Oxidoreductase</keyword>
<dbReference type="InterPro" id="IPR008030">
    <property type="entry name" value="NmrA-like"/>
</dbReference>
<dbReference type="OrthoDB" id="9974981at2759"/>
<evidence type="ECO:0000313" key="6">
    <source>
        <dbReference type="Proteomes" id="UP000053257"/>
    </source>
</evidence>
<dbReference type="HOGENOM" id="CLU_044876_0_2_1"/>
<accession>A0A0C3S5Z1</accession>
<evidence type="ECO:0000256" key="3">
    <source>
        <dbReference type="ARBA" id="ARBA00023002"/>
    </source>
</evidence>
<dbReference type="Gene3D" id="3.90.25.10">
    <property type="entry name" value="UDP-galactose 4-epimerase, domain 1"/>
    <property type="match status" value="1"/>
</dbReference>
<keyword evidence="2" id="KW-0521">NADP</keyword>
<organism evidence="5 6">
    <name type="scientific">Phlebiopsis gigantea (strain 11061_1 CR5-6)</name>
    <name type="common">White-rot fungus</name>
    <name type="synonym">Peniophora gigantea</name>
    <dbReference type="NCBI Taxonomy" id="745531"/>
    <lineage>
        <taxon>Eukaryota</taxon>
        <taxon>Fungi</taxon>
        <taxon>Dikarya</taxon>
        <taxon>Basidiomycota</taxon>
        <taxon>Agaricomycotina</taxon>
        <taxon>Agaricomycetes</taxon>
        <taxon>Polyporales</taxon>
        <taxon>Phanerochaetaceae</taxon>
        <taxon>Phlebiopsis</taxon>
    </lineage>
</organism>
<evidence type="ECO:0000259" key="4">
    <source>
        <dbReference type="Pfam" id="PF05368"/>
    </source>
</evidence>
<evidence type="ECO:0000256" key="2">
    <source>
        <dbReference type="ARBA" id="ARBA00022857"/>
    </source>
</evidence>
<dbReference type="InterPro" id="IPR051609">
    <property type="entry name" value="NmrA/Isoflavone_reductase-like"/>
</dbReference>
<evidence type="ECO:0000313" key="5">
    <source>
        <dbReference type="EMBL" id="KIP03800.1"/>
    </source>
</evidence>
<dbReference type="GO" id="GO:0016491">
    <property type="term" value="F:oxidoreductase activity"/>
    <property type="evidence" value="ECO:0007669"/>
    <property type="project" value="UniProtKB-KW"/>
</dbReference>
<sequence length="307" mass="33940">MVKVAVSGGTSGAGLHIVQAILATGKHEVIVLSRQPSSPQVSALGAQLVTVSYDSPSSLIDALAGVHTVIVTINGFDEASTVKPQLALLDAAIKAGVKRFAPSEFLTRSHAEDPIQLFSLQWPVEEAVAKSGLEYTFFENGIFMNYLASGTEGLGFLSKPYRFLFNVEECKAILPGDGTAYIVYTRVEDVARFVAASLEMGKWPVISQMQGERLTLNEILRIVEDIRGESHVGRKFEVTYISQEELEKRLETYGPEYSRAKLWDQWYLSIIKDGSRWGFDGSNVNESFPELPPMGLEHFLTTWWSKA</sequence>
<protein>
    <recommendedName>
        <fullName evidence="4">NmrA-like domain-containing protein</fullName>
    </recommendedName>
</protein>
<dbReference type="PANTHER" id="PTHR47706:SF4">
    <property type="entry name" value="NMRA-LIKE DOMAIN-CONTAINING PROTEIN"/>
    <property type="match status" value="1"/>
</dbReference>
<dbReference type="InterPro" id="IPR036291">
    <property type="entry name" value="NAD(P)-bd_dom_sf"/>
</dbReference>
<dbReference type="InterPro" id="IPR045312">
    <property type="entry name" value="PCBER-like"/>
</dbReference>
<dbReference type="PANTHER" id="PTHR47706">
    <property type="entry name" value="NMRA-LIKE FAMILY PROTEIN"/>
    <property type="match status" value="1"/>
</dbReference>
<proteinExistence type="inferred from homology"/>
<dbReference type="AlphaFoldDB" id="A0A0C3S5Z1"/>